<dbReference type="AlphaFoldDB" id="A0A4Z2EJ06"/>
<reference evidence="2 3" key="1">
    <citation type="submission" date="2019-03" db="EMBL/GenBank/DDBJ databases">
        <title>First draft genome of Liparis tanakae, snailfish: a comprehensive survey of snailfish specific genes.</title>
        <authorList>
            <person name="Kim W."/>
            <person name="Song I."/>
            <person name="Jeong J.-H."/>
            <person name="Kim D."/>
            <person name="Kim S."/>
            <person name="Ryu S."/>
            <person name="Song J.Y."/>
            <person name="Lee S.K."/>
        </authorList>
    </citation>
    <scope>NUCLEOTIDE SEQUENCE [LARGE SCALE GENOMIC DNA]</scope>
    <source>
        <tissue evidence="2">Muscle</tissue>
    </source>
</reference>
<organism evidence="2 3">
    <name type="scientific">Liparis tanakae</name>
    <name type="common">Tanaka's snailfish</name>
    <dbReference type="NCBI Taxonomy" id="230148"/>
    <lineage>
        <taxon>Eukaryota</taxon>
        <taxon>Metazoa</taxon>
        <taxon>Chordata</taxon>
        <taxon>Craniata</taxon>
        <taxon>Vertebrata</taxon>
        <taxon>Euteleostomi</taxon>
        <taxon>Actinopterygii</taxon>
        <taxon>Neopterygii</taxon>
        <taxon>Teleostei</taxon>
        <taxon>Neoteleostei</taxon>
        <taxon>Acanthomorphata</taxon>
        <taxon>Eupercaria</taxon>
        <taxon>Perciformes</taxon>
        <taxon>Cottioidei</taxon>
        <taxon>Cottales</taxon>
        <taxon>Liparidae</taxon>
        <taxon>Liparis</taxon>
    </lineage>
</organism>
<feature type="region of interest" description="Disordered" evidence="1">
    <location>
        <begin position="240"/>
        <end position="298"/>
    </location>
</feature>
<dbReference type="Proteomes" id="UP000314294">
    <property type="component" value="Unassembled WGS sequence"/>
</dbReference>
<feature type="compositionally biased region" description="Basic and acidic residues" evidence="1">
    <location>
        <begin position="248"/>
        <end position="263"/>
    </location>
</feature>
<sequence>MPGYTACIGIMTPSRWPLLTEPEAESGRTLKRFSSKNGGGGPRGSAASRPCSHENHQESTSYSTCRGSPAYCEAVPAVVVLCTVSTHLGQGAGQAPVLEQVGAERVRPVDGGGSFVALHLDRQLTWSLWSTATTTIPMSLGGCVPVPQEDYRGTTGEPQENHRRTTGEPKEDYRRTKGGLQENHRRTIGRLQENQRRTTGEPKEDHRRTIGGLQENQRRTTGGLQENHRRTIGGLQENQRRTTGGLQENHRRITGEPPEDYRRTTGGLQENHRRTTGEPQEDYRRTTGGLQENHRRSTLSEVQVSSSICCSCSKAVTQSWFTRPDLRHINQSITNQSITNQPTNQ</sequence>
<feature type="compositionally biased region" description="Basic and acidic residues" evidence="1">
    <location>
        <begin position="193"/>
        <end position="208"/>
    </location>
</feature>
<comment type="caution">
    <text evidence="2">The sequence shown here is derived from an EMBL/GenBank/DDBJ whole genome shotgun (WGS) entry which is preliminary data.</text>
</comment>
<feature type="region of interest" description="Disordered" evidence="1">
    <location>
        <begin position="21"/>
        <end position="63"/>
    </location>
</feature>
<keyword evidence="3" id="KW-1185">Reference proteome</keyword>
<feature type="compositionally biased region" description="Basic and acidic residues" evidence="1">
    <location>
        <begin position="159"/>
        <end position="175"/>
    </location>
</feature>
<dbReference type="OrthoDB" id="8964250at2759"/>
<dbReference type="EMBL" id="SRLO01007027">
    <property type="protein sequence ID" value="TNN28322.1"/>
    <property type="molecule type" value="Genomic_DNA"/>
</dbReference>
<protein>
    <submittedName>
        <fullName evidence="2">S-antigen protein</fullName>
    </submittedName>
</protein>
<evidence type="ECO:0000313" key="2">
    <source>
        <dbReference type="EMBL" id="TNN28322.1"/>
    </source>
</evidence>
<feature type="compositionally biased region" description="Basic and acidic residues" evidence="1">
    <location>
        <begin position="270"/>
        <end position="285"/>
    </location>
</feature>
<name>A0A4Z2EJ06_9TELE</name>
<proteinExistence type="predicted"/>
<evidence type="ECO:0000256" key="1">
    <source>
        <dbReference type="SAM" id="MobiDB-lite"/>
    </source>
</evidence>
<feature type="region of interest" description="Disordered" evidence="1">
    <location>
        <begin position="150"/>
        <end position="208"/>
    </location>
</feature>
<gene>
    <name evidence="2" type="primary">SANT_12</name>
    <name evidence="2" type="ORF">EYF80_061530</name>
</gene>
<evidence type="ECO:0000313" key="3">
    <source>
        <dbReference type="Proteomes" id="UP000314294"/>
    </source>
</evidence>
<accession>A0A4Z2EJ06</accession>